<dbReference type="RefSeq" id="WP_212526397.1">
    <property type="nucleotide sequence ID" value="NZ_JAGSOG010000003.1"/>
</dbReference>
<keyword evidence="2" id="KW-1185">Reference proteome</keyword>
<dbReference type="EMBL" id="JAGSOG010000003">
    <property type="protein sequence ID" value="MBR7831864.1"/>
    <property type="molecule type" value="Genomic_DNA"/>
</dbReference>
<accession>A0A941EMQ9</accession>
<protein>
    <submittedName>
        <fullName evidence="1">Uncharacterized protein</fullName>
    </submittedName>
</protein>
<organism evidence="1 2">
    <name type="scientific">Actinospica durhamensis</name>
    <dbReference type="NCBI Taxonomy" id="1508375"/>
    <lineage>
        <taxon>Bacteria</taxon>
        <taxon>Bacillati</taxon>
        <taxon>Actinomycetota</taxon>
        <taxon>Actinomycetes</taxon>
        <taxon>Catenulisporales</taxon>
        <taxon>Actinospicaceae</taxon>
        <taxon>Actinospica</taxon>
    </lineage>
</organism>
<name>A0A941EMQ9_9ACTN</name>
<evidence type="ECO:0000313" key="2">
    <source>
        <dbReference type="Proteomes" id="UP000675781"/>
    </source>
</evidence>
<dbReference type="Proteomes" id="UP000675781">
    <property type="component" value="Unassembled WGS sequence"/>
</dbReference>
<dbReference type="AlphaFoldDB" id="A0A941EMQ9"/>
<reference evidence="1" key="1">
    <citation type="submission" date="2021-04" db="EMBL/GenBank/DDBJ databases">
        <title>Genome based classification of Actinospica acidithermotolerans sp. nov., an actinobacterium isolated from an Indonesian hot spring.</title>
        <authorList>
            <person name="Kusuma A.B."/>
            <person name="Putra K.E."/>
            <person name="Nafisah S."/>
            <person name="Loh J."/>
            <person name="Nouioui I."/>
            <person name="Goodfellow M."/>
        </authorList>
    </citation>
    <scope>NUCLEOTIDE SEQUENCE</scope>
    <source>
        <strain evidence="1">CSCA 57</strain>
    </source>
</reference>
<comment type="caution">
    <text evidence="1">The sequence shown here is derived from an EMBL/GenBank/DDBJ whole genome shotgun (WGS) entry which is preliminary data.</text>
</comment>
<evidence type="ECO:0000313" key="1">
    <source>
        <dbReference type="EMBL" id="MBR7831864.1"/>
    </source>
</evidence>
<sequence>MSSSVGFNGGGPVSCSALPSGRWLVTGEPESTATTQVERYGAYYVALTVDSQSLQPISPARLPALLASVHHADDADLAADRMDTSTLLSVL</sequence>
<proteinExistence type="predicted"/>
<gene>
    <name evidence="1" type="ORF">KDL01_01245</name>
</gene>